<comment type="caution">
    <text evidence="1">The sequence shown here is derived from an EMBL/GenBank/DDBJ whole genome shotgun (WGS) entry which is preliminary data.</text>
</comment>
<evidence type="ECO:0000313" key="2">
    <source>
        <dbReference type="Proteomes" id="UP001551210"/>
    </source>
</evidence>
<proteinExistence type="predicted"/>
<sequence length="58" mass="6352">MMSGRACTYCLEPDADACVRTQPDEAGGAHVYAHRKCAAKRGVSPLYVFTDESSRSER</sequence>
<protein>
    <submittedName>
        <fullName evidence="1">Uncharacterized protein</fullName>
    </submittedName>
</protein>
<dbReference type="EMBL" id="JBEZAM010000008">
    <property type="protein sequence ID" value="MEU7293319.1"/>
    <property type="molecule type" value="Genomic_DNA"/>
</dbReference>
<organism evidence="1 2">
    <name type="scientific">Streptomyces exfoliatus</name>
    <name type="common">Streptomyces hydrogenans</name>
    <dbReference type="NCBI Taxonomy" id="1905"/>
    <lineage>
        <taxon>Bacteria</taxon>
        <taxon>Bacillati</taxon>
        <taxon>Actinomycetota</taxon>
        <taxon>Actinomycetes</taxon>
        <taxon>Kitasatosporales</taxon>
        <taxon>Streptomycetaceae</taxon>
        <taxon>Streptomyces</taxon>
    </lineage>
</organism>
<dbReference type="Proteomes" id="UP001551210">
    <property type="component" value="Unassembled WGS sequence"/>
</dbReference>
<accession>A0ABV3CSY5</accession>
<keyword evidence="2" id="KW-1185">Reference proteome</keyword>
<dbReference type="RefSeq" id="WP_359205673.1">
    <property type="nucleotide sequence ID" value="NZ_JBEZAM010000008.1"/>
</dbReference>
<gene>
    <name evidence="1" type="ORF">AB0A76_08965</name>
</gene>
<reference evidence="1 2" key="1">
    <citation type="submission" date="2024-06" db="EMBL/GenBank/DDBJ databases">
        <title>The Natural Products Discovery Center: Release of the First 8490 Sequenced Strains for Exploring Actinobacteria Biosynthetic Diversity.</title>
        <authorList>
            <person name="Kalkreuter E."/>
            <person name="Kautsar S.A."/>
            <person name="Yang D."/>
            <person name="Bader C.D."/>
            <person name="Teijaro C.N."/>
            <person name="Fluegel L."/>
            <person name="Davis C.M."/>
            <person name="Simpson J.R."/>
            <person name="Lauterbach L."/>
            <person name="Steele A.D."/>
            <person name="Gui C."/>
            <person name="Meng S."/>
            <person name="Li G."/>
            <person name="Viehrig K."/>
            <person name="Ye F."/>
            <person name="Su P."/>
            <person name="Kiefer A.F."/>
            <person name="Nichols A."/>
            <person name="Cepeda A.J."/>
            <person name="Yan W."/>
            <person name="Fan B."/>
            <person name="Jiang Y."/>
            <person name="Adhikari A."/>
            <person name="Zheng C.-J."/>
            <person name="Schuster L."/>
            <person name="Cowan T.M."/>
            <person name="Smanski M.J."/>
            <person name="Chevrette M.G."/>
            <person name="De Carvalho L.P.S."/>
            <person name="Shen B."/>
        </authorList>
    </citation>
    <scope>NUCLEOTIDE SEQUENCE [LARGE SCALE GENOMIC DNA]</scope>
    <source>
        <strain evidence="1 2">NPDC045705</strain>
    </source>
</reference>
<name>A0ABV3CSY5_STREX</name>
<evidence type="ECO:0000313" key="1">
    <source>
        <dbReference type="EMBL" id="MEU7293319.1"/>
    </source>
</evidence>